<dbReference type="InterPro" id="IPR027304">
    <property type="entry name" value="Trigger_fact/SurA_dom_sf"/>
</dbReference>
<organism evidence="10">
    <name type="scientific">hydrothermal vent metagenome</name>
    <dbReference type="NCBI Taxonomy" id="652676"/>
    <lineage>
        <taxon>unclassified sequences</taxon>
        <taxon>metagenomes</taxon>
        <taxon>ecological metagenomes</taxon>
    </lineage>
</organism>
<dbReference type="EMBL" id="FPHH01000045">
    <property type="protein sequence ID" value="SFV57253.1"/>
    <property type="molecule type" value="Genomic_DNA"/>
</dbReference>
<evidence type="ECO:0000256" key="2">
    <source>
        <dbReference type="ARBA" id="ARBA00022475"/>
    </source>
</evidence>
<proteinExistence type="inferred from homology"/>
<evidence type="ECO:0000256" key="4">
    <source>
        <dbReference type="ARBA" id="ARBA00022989"/>
    </source>
</evidence>
<evidence type="ECO:0000256" key="1">
    <source>
        <dbReference type="ARBA" id="ARBA00004401"/>
    </source>
</evidence>
<reference evidence="10" key="1">
    <citation type="submission" date="2016-10" db="EMBL/GenBank/DDBJ databases">
        <authorList>
            <person name="de Groot N.N."/>
        </authorList>
    </citation>
    <scope>NUCLEOTIDE SEQUENCE</scope>
</reference>
<dbReference type="SUPFAM" id="SSF109998">
    <property type="entry name" value="Triger factor/SurA peptide-binding domain-like"/>
    <property type="match status" value="1"/>
</dbReference>
<keyword evidence="4 8" id="KW-1133">Transmembrane helix</keyword>
<keyword evidence="10" id="KW-0413">Isomerase</keyword>
<gene>
    <name evidence="10" type="ORF">MNB_SM-5-1532</name>
</gene>
<sequence>MITWMQRHKKWLIITIWISTIAFIGAGFVGWGQYSYGNKSGAVAKVGDIKISQSQLQKAYSRLYSQYSRALQGNFDEEKAKQYGLQKQALQSLLQQALILNLASSYDLVTTDAEVIKALEAQKVFQKDGIFSKELYKQVLAQNRLTPTEYEAELKKELLIEKTLKLLPIEVSKNEENILASIFKIADKINYKLLTLNDIKVDVTDEKLKTFWQKHKNDFMSEVLYRVSFVKQAPITKEYDAKKIATHYQENKMHYKSKDGKILPLDQAKEKVIAELNQKATKDQALRLYIAFKKERLKAGITPAEATISQSNNPYTPEVLEKITKHSLANPFIKPIKVGKSYYIFKLTKIIPSQVKSFDAAKKELLPLYIAEMKKEKIMQIAKNSLNNFKGKDTDFITVEANDKLAPLTKMEATDFLQKLFVSDKKRAFITLNDGNIVLYNILEQKMLSTTNTKLNGEVRKLKSAMFNQGFIKKLQQMYKTEIFIKGL</sequence>
<evidence type="ECO:0000256" key="3">
    <source>
        <dbReference type="ARBA" id="ARBA00022692"/>
    </source>
</evidence>
<accession>A0A1W1BUQ1</accession>
<dbReference type="PANTHER" id="PTHR47529:SF1">
    <property type="entry name" value="PERIPLASMIC CHAPERONE PPID"/>
    <property type="match status" value="1"/>
</dbReference>
<evidence type="ECO:0000259" key="9">
    <source>
        <dbReference type="Pfam" id="PF13145"/>
    </source>
</evidence>
<dbReference type="Gene3D" id="1.10.4030.10">
    <property type="entry name" value="Porin chaperone SurA, peptide-binding domain"/>
    <property type="match status" value="1"/>
</dbReference>
<keyword evidence="5 8" id="KW-0472">Membrane</keyword>
<keyword evidence="3 8" id="KW-0812">Transmembrane</keyword>
<comment type="subcellular location">
    <subcellularLocation>
        <location evidence="1">Cell membrane</location>
        <topology evidence="1">Single-pass type II membrane protein</topology>
    </subcellularLocation>
</comment>
<evidence type="ECO:0000313" key="10">
    <source>
        <dbReference type="EMBL" id="SFV57253.1"/>
    </source>
</evidence>
<dbReference type="Pfam" id="PF13624">
    <property type="entry name" value="SurA_N_3"/>
    <property type="match status" value="1"/>
</dbReference>
<evidence type="ECO:0000256" key="5">
    <source>
        <dbReference type="ARBA" id="ARBA00023136"/>
    </source>
</evidence>
<dbReference type="EC" id="5.2.1.8" evidence="10"/>
<feature type="transmembrane region" description="Helical" evidence="8">
    <location>
        <begin position="12"/>
        <end position="31"/>
    </location>
</feature>
<keyword evidence="2" id="KW-1003">Cell membrane</keyword>
<protein>
    <submittedName>
        <fullName evidence="10">Peptidyl-prolyl cis-trans isomerase PpiD</fullName>
        <ecNumber evidence="10">5.2.1.8</ecNumber>
    </submittedName>
</protein>
<comment type="similarity">
    <text evidence="7">Belongs to the PpiD chaperone family.</text>
</comment>
<dbReference type="Pfam" id="PF13145">
    <property type="entry name" value="Rotamase_2"/>
    <property type="match status" value="1"/>
</dbReference>
<dbReference type="GO" id="GO:0003755">
    <property type="term" value="F:peptidyl-prolyl cis-trans isomerase activity"/>
    <property type="evidence" value="ECO:0007669"/>
    <property type="project" value="UniProtKB-EC"/>
</dbReference>
<evidence type="ECO:0000256" key="8">
    <source>
        <dbReference type="SAM" id="Phobius"/>
    </source>
</evidence>
<name>A0A1W1BUQ1_9ZZZZ</name>
<dbReference type="InterPro" id="IPR052029">
    <property type="entry name" value="PpiD_chaperone"/>
</dbReference>
<keyword evidence="6" id="KW-0143">Chaperone</keyword>
<evidence type="ECO:0000256" key="6">
    <source>
        <dbReference type="ARBA" id="ARBA00023186"/>
    </source>
</evidence>
<dbReference type="AlphaFoldDB" id="A0A1W1BUQ1"/>
<feature type="domain" description="PpiC" evidence="9">
    <location>
        <begin position="240"/>
        <end position="363"/>
    </location>
</feature>
<dbReference type="PANTHER" id="PTHR47529">
    <property type="entry name" value="PEPTIDYL-PROLYL CIS-TRANS ISOMERASE D"/>
    <property type="match status" value="1"/>
</dbReference>
<dbReference type="GO" id="GO:0005886">
    <property type="term" value="C:plasma membrane"/>
    <property type="evidence" value="ECO:0007669"/>
    <property type="project" value="UniProtKB-SubCell"/>
</dbReference>
<evidence type="ECO:0000256" key="7">
    <source>
        <dbReference type="ARBA" id="ARBA00038408"/>
    </source>
</evidence>
<dbReference type="InterPro" id="IPR000297">
    <property type="entry name" value="PPIase_PpiC"/>
</dbReference>